<dbReference type="InterPro" id="IPR002347">
    <property type="entry name" value="SDR_fam"/>
</dbReference>
<dbReference type="SUPFAM" id="SSF51735">
    <property type="entry name" value="NAD(P)-binding Rossmann-fold domains"/>
    <property type="match status" value="1"/>
</dbReference>
<dbReference type="InterPro" id="IPR036291">
    <property type="entry name" value="NAD(P)-bd_dom_sf"/>
</dbReference>
<sequence length="181" mass="19903">MGDNDEARAAYELNYWSPLALIHSLRPEAIVNVTSLAPVTPWPLSGGYASAKAALSVATEIMRMELPDSLVIEVVPGPVDTPVQAEVRLIPGTGEMLDRFPVGDAGTCAKRIIKAIEHGRRTVVYPREYAPALAFPTIGRRFLRWRTRNVRLGEVILRTGSHGDPEAQAARRSWTPRQHAS</sequence>
<dbReference type="RefSeq" id="WP_090589063.1">
    <property type="nucleotide sequence ID" value="NZ_CP104302.1"/>
</dbReference>
<dbReference type="Pfam" id="PF00106">
    <property type="entry name" value="adh_short"/>
    <property type="match status" value="1"/>
</dbReference>
<dbReference type="Proteomes" id="UP000230551">
    <property type="component" value="Unassembled WGS sequence"/>
</dbReference>
<dbReference type="STRING" id="85968.GCA_900073015_02200"/>
<dbReference type="Gene3D" id="3.40.50.720">
    <property type="entry name" value="NAD(P)-binding Rossmann-like Domain"/>
    <property type="match status" value="1"/>
</dbReference>
<evidence type="ECO:0000313" key="2">
    <source>
        <dbReference type="Proteomes" id="UP000230551"/>
    </source>
</evidence>
<evidence type="ECO:0008006" key="3">
    <source>
        <dbReference type="Google" id="ProtNLM"/>
    </source>
</evidence>
<name>A0A2G5P5J5_9MYCO</name>
<gene>
    <name evidence="1" type="ORF">CQY22_016525</name>
</gene>
<keyword evidence="2" id="KW-1185">Reference proteome</keyword>
<comment type="caution">
    <text evidence="1">The sequence shown here is derived from an EMBL/GenBank/DDBJ whole genome shotgun (WGS) entry which is preliminary data.</text>
</comment>
<dbReference type="OrthoDB" id="9810734at2"/>
<proteinExistence type="predicted"/>
<organism evidence="1 2">
    <name type="scientific">Mycolicibacterium brumae</name>
    <dbReference type="NCBI Taxonomy" id="85968"/>
    <lineage>
        <taxon>Bacteria</taxon>
        <taxon>Bacillati</taxon>
        <taxon>Actinomycetota</taxon>
        <taxon>Actinomycetes</taxon>
        <taxon>Mycobacteriales</taxon>
        <taxon>Mycobacteriaceae</taxon>
        <taxon>Mycolicibacterium</taxon>
    </lineage>
</organism>
<accession>A0A2G5P5J5</accession>
<protein>
    <recommendedName>
        <fullName evidence="3">Short-chain dehydrogenase</fullName>
    </recommendedName>
</protein>
<evidence type="ECO:0000313" key="1">
    <source>
        <dbReference type="EMBL" id="PIB73537.1"/>
    </source>
</evidence>
<dbReference type="AlphaFoldDB" id="A0A2G5P5J5"/>
<reference evidence="1 2" key="1">
    <citation type="journal article" date="2017" name="Infect. Genet. Evol.">
        <title>The new phylogeny of the genus Mycobacterium: The old and the news.</title>
        <authorList>
            <person name="Tortoli E."/>
            <person name="Fedrizzi T."/>
            <person name="Meehan C.J."/>
            <person name="Trovato A."/>
            <person name="Grottola A."/>
            <person name="Giacobazzi E."/>
            <person name="Serpini G.F."/>
            <person name="Tagliazucchi S."/>
            <person name="Fabio A."/>
            <person name="Bettua C."/>
            <person name="Bertorelli R."/>
            <person name="Frascaro F."/>
            <person name="De Sanctis V."/>
            <person name="Pecorari M."/>
            <person name="Jousson O."/>
            <person name="Segata N."/>
            <person name="Cirillo D.M."/>
        </authorList>
    </citation>
    <scope>NUCLEOTIDE SEQUENCE [LARGE SCALE GENOMIC DNA]</scope>
    <source>
        <strain evidence="1 2">CIP1034565</strain>
    </source>
</reference>
<dbReference type="EMBL" id="PDCN02000028">
    <property type="protein sequence ID" value="PIB73537.1"/>
    <property type="molecule type" value="Genomic_DNA"/>
</dbReference>